<keyword evidence="2" id="KW-1185">Reference proteome</keyword>
<comment type="caution">
    <text evidence="1">The sequence shown here is derived from an EMBL/GenBank/DDBJ whole genome shotgun (WGS) entry which is preliminary data.</text>
</comment>
<proteinExistence type="predicted"/>
<accession>A0ABR0P460</accession>
<organism evidence="1 2">
    <name type="scientific">Gossypium arboreum</name>
    <name type="common">Tree cotton</name>
    <name type="synonym">Gossypium nanking</name>
    <dbReference type="NCBI Taxonomy" id="29729"/>
    <lineage>
        <taxon>Eukaryota</taxon>
        <taxon>Viridiplantae</taxon>
        <taxon>Streptophyta</taxon>
        <taxon>Embryophyta</taxon>
        <taxon>Tracheophyta</taxon>
        <taxon>Spermatophyta</taxon>
        <taxon>Magnoliopsida</taxon>
        <taxon>eudicotyledons</taxon>
        <taxon>Gunneridae</taxon>
        <taxon>Pentapetalae</taxon>
        <taxon>rosids</taxon>
        <taxon>malvids</taxon>
        <taxon>Malvales</taxon>
        <taxon>Malvaceae</taxon>
        <taxon>Malvoideae</taxon>
        <taxon>Gossypium</taxon>
    </lineage>
</organism>
<sequence length="68" mass="7742">MEDMALQLVLLVDGGVVTRPVIVPDRKDLCDALLGKVRNKFQSGWMETKWLEDNFGELDEHATILKNE</sequence>
<dbReference type="Proteomes" id="UP001358586">
    <property type="component" value="Chromosome 8"/>
</dbReference>
<gene>
    <name evidence="1" type="ORF">PVK06_028642</name>
</gene>
<evidence type="ECO:0000313" key="1">
    <source>
        <dbReference type="EMBL" id="KAK5813194.1"/>
    </source>
</evidence>
<protein>
    <submittedName>
        <fullName evidence="1">Uncharacterized protein</fullName>
    </submittedName>
</protein>
<name>A0ABR0P460_GOSAR</name>
<evidence type="ECO:0000313" key="2">
    <source>
        <dbReference type="Proteomes" id="UP001358586"/>
    </source>
</evidence>
<dbReference type="EMBL" id="JARKNE010000008">
    <property type="protein sequence ID" value="KAK5813194.1"/>
    <property type="molecule type" value="Genomic_DNA"/>
</dbReference>
<reference evidence="1 2" key="1">
    <citation type="submission" date="2023-03" db="EMBL/GenBank/DDBJ databases">
        <title>WGS of Gossypium arboreum.</title>
        <authorList>
            <person name="Yu D."/>
        </authorList>
    </citation>
    <scope>NUCLEOTIDE SEQUENCE [LARGE SCALE GENOMIC DNA]</scope>
    <source>
        <tissue evidence="1">Leaf</tissue>
    </source>
</reference>